<feature type="transmembrane region" description="Helical" evidence="8">
    <location>
        <begin position="66"/>
        <end position="83"/>
    </location>
</feature>
<evidence type="ECO:0000256" key="3">
    <source>
        <dbReference type="ARBA" id="ARBA00022475"/>
    </source>
</evidence>
<evidence type="ECO:0000313" key="10">
    <source>
        <dbReference type="EMBL" id="MBG6089128.1"/>
    </source>
</evidence>
<evidence type="ECO:0000256" key="7">
    <source>
        <dbReference type="SAM" id="MobiDB-lite"/>
    </source>
</evidence>
<feature type="transmembrane region" description="Helical" evidence="8">
    <location>
        <begin position="41"/>
        <end position="60"/>
    </location>
</feature>
<protein>
    <submittedName>
        <fullName evidence="10">Uncharacterized membrane protein YcaP (DUF421 family)</fullName>
    </submittedName>
</protein>
<gene>
    <name evidence="10" type="ORF">IW256_003241</name>
</gene>
<dbReference type="Pfam" id="PF04239">
    <property type="entry name" value="DUF421"/>
    <property type="match status" value="1"/>
</dbReference>
<name>A0A931DIB9_9ACTN</name>
<sequence length="183" mass="19666">MWWLTGGWEQLGAVAAKATLMYGTALLALRLGERRTLAQWTMIDVVAAVAVGAIVGRTAVASSQSYVTGAVALVTVVALHRVLSVARFNPALGTLLDHRIRVLVAHGRVRDDQLRTCGLTRDDLYAQLRQRGVFQLSDVRFVLYEAKGGLTVVPEEGHATSSDGLVREGLENAAGYREPDGPG</sequence>
<dbReference type="EMBL" id="JADOUA010000001">
    <property type="protein sequence ID" value="MBG6089128.1"/>
    <property type="molecule type" value="Genomic_DNA"/>
</dbReference>
<evidence type="ECO:0000313" key="11">
    <source>
        <dbReference type="Proteomes" id="UP000614047"/>
    </source>
</evidence>
<dbReference type="AlphaFoldDB" id="A0A931DIB9"/>
<comment type="caution">
    <text evidence="10">The sequence shown here is derived from an EMBL/GenBank/DDBJ whole genome shotgun (WGS) entry which is preliminary data.</text>
</comment>
<keyword evidence="3" id="KW-1003">Cell membrane</keyword>
<organism evidence="10 11">
    <name type="scientific">Actinomadura viridis</name>
    <dbReference type="NCBI Taxonomy" id="58110"/>
    <lineage>
        <taxon>Bacteria</taxon>
        <taxon>Bacillati</taxon>
        <taxon>Actinomycetota</taxon>
        <taxon>Actinomycetes</taxon>
        <taxon>Streptosporangiales</taxon>
        <taxon>Thermomonosporaceae</taxon>
        <taxon>Actinomadura</taxon>
    </lineage>
</organism>
<proteinExistence type="inferred from homology"/>
<dbReference type="Gene3D" id="3.30.240.20">
    <property type="entry name" value="bsu07140 like domains"/>
    <property type="match status" value="1"/>
</dbReference>
<keyword evidence="6 8" id="KW-0472">Membrane</keyword>
<dbReference type="InterPro" id="IPR023090">
    <property type="entry name" value="UPF0702_alpha/beta_dom_sf"/>
</dbReference>
<evidence type="ECO:0000256" key="1">
    <source>
        <dbReference type="ARBA" id="ARBA00004651"/>
    </source>
</evidence>
<keyword evidence="4 8" id="KW-0812">Transmembrane</keyword>
<feature type="region of interest" description="Disordered" evidence="7">
    <location>
        <begin position="160"/>
        <end position="183"/>
    </location>
</feature>
<dbReference type="PANTHER" id="PTHR34582:SF6">
    <property type="entry name" value="UPF0702 TRANSMEMBRANE PROTEIN YCAP"/>
    <property type="match status" value="1"/>
</dbReference>
<evidence type="ECO:0000256" key="5">
    <source>
        <dbReference type="ARBA" id="ARBA00022989"/>
    </source>
</evidence>
<accession>A0A931DIB9</accession>
<comment type="subcellular location">
    <subcellularLocation>
        <location evidence="1">Cell membrane</location>
        <topology evidence="1">Multi-pass membrane protein</topology>
    </subcellularLocation>
</comment>
<feature type="domain" description="YetF C-terminal" evidence="9">
    <location>
        <begin position="92"/>
        <end position="157"/>
    </location>
</feature>
<reference evidence="10" key="1">
    <citation type="submission" date="2020-11" db="EMBL/GenBank/DDBJ databases">
        <title>Sequencing the genomes of 1000 actinobacteria strains.</title>
        <authorList>
            <person name="Klenk H.-P."/>
        </authorList>
    </citation>
    <scope>NUCLEOTIDE SEQUENCE</scope>
    <source>
        <strain evidence="10">DSM 43175</strain>
    </source>
</reference>
<evidence type="ECO:0000256" key="6">
    <source>
        <dbReference type="ARBA" id="ARBA00023136"/>
    </source>
</evidence>
<dbReference type="InterPro" id="IPR007353">
    <property type="entry name" value="DUF421"/>
</dbReference>
<keyword evidence="11" id="KW-1185">Reference proteome</keyword>
<evidence type="ECO:0000256" key="2">
    <source>
        <dbReference type="ARBA" id="ARBA00006448"/>
    </source>
</evidence>
<comment type="similarity">
    <text evidence="2">Belongs to the UPF0702 family.</text>
</comment>
<evidence type="ECO:0000256" key="4">
    <source>
        <dbReference type="ARBA" id="ARBA00022692"/>
    </source>
</evidence>
<dbReference type="GO" id="GO:0005886">
    <property type="term" value="C:plasma membrane"/>
    <property type="evidence" value="ECO:0007669"/>
    <property type="project" value="UniProtKB-SubCell"/>
</dbReference>
<feature type="transmembrane region" description="Helical" evidence="8">
    <location>
        <begin position="12"/>
        <end position="29"/>
    </location>
</feature>
<dbReference type="Proteomes" id="UP000614047">
    <property type="component" value="Unassembled WGS sequence"/>
</dbReference>
<dbReference type="RefSeq" id="WP_197011772.1">
    <property type="nucleotide sequence ID" value="NZ_BAABES010000022.1"/>
</dbReference>
<evidence type="ECO:0000259" key="9">
    <source>
        <dbReference type="Pfam" id="PF04239"/>
    </source>
</evidence>
<evidence type="ECO:0000256" key="8">
    <source>
        <dbReference type="SAM" id="Phobius"/>
    </source>
</evidence>
<dbReference type="PANTHER" id="PTHR34582">
    <property type="entry name" value="UPF0702 TRANSMEMBRANE PROTEIN YCAP"/>
    <property type="match status" value="1"/>
</dbReference>
<keyword evidence="5 8" id="KW-1133">Transmembrane helix</keyword>